<evidence type="ECO:0000256" key="15">
    <source>
        <dbReference type="ARBA" id="ARBA00070642"/>
    </source>
</evidence>
<keyword evidence="7" id="KW-0341">Growth regulation</keyword>
<evidence type="ECO:0000256" key="3">
    <source>
        <dbReference type="ARBA" id="ARBA00004496"/>
    </source>
</evidence>
<evidence type="ECO:0000256" key="1">
    <source>
        <dbReference type="ARBA" id="ARBA00004123"/>
    </source>
</evidence>
<evidence type="ECO:0000256" key="2">
    <source>
        <dbReference type="ARBA" id="ARBA00004413"/>
    </source>
</evidence>
<dbReference type="PANTHER" id="PTHR10155">
    <property type="entry name" value="PHOSPHATIDYLINOSITOL 3-KINASE REGULATORY SUBUNIT"/>
    <property type="match status" value="1"/>
</dbReference>
<evidence type="ECO:0000256" key="11">
    <source>
        <dbReference type="ARBA" id="ARBA00023136"/>
    </source>
</evidence>
<feature type="domain" description="SOCS box" evidence="19">
    <location>
        <begin position="373"/>
        <end position="422"/>
    </location>
</feature>
<dbReference type="FunFam" id="1.10.750.20:FF:000002">
    <property type="entry name" value="Suppressor of cytokine signaling 2"/>
    <property type="match status" value="1"/>
</dbReference>
<dbReference type="PROSITE" id="PS50225">
    <property type="entry name" value="SOCS"/>
    <property type="match status" value="1"/>
</dbReference>
<dbReference type="SMART" id="SM00252">
    <property type="entry name" value="SH2"/>
    <property type="match status" value="1"/>
</dbReference>
<evidence type="ECO:0000256" key="6">
    <source>
        <dbReference type="ARBA" id="ARBA00022490"/>
    </source>
</evidence>
<dbReference type="InterPro" id="IPR037345">
    <property type="entry name" value="SOCS6_SOCS"/>
</dbReference>
<evidence type="ECO:0000313" key="20">
    <source>
        <dbReference type="EMBL" id="KOC63154.1"/>
    </source>
</evidence>
<dbReference type="GO" id="GO:0046935">
    <property type="term" value="F:1-phosphatidylinositol-3-kinase regulator activity"/>
    <property type="evidence" value="ECO:0007669"/>
    <property type="project" value="TreeGrafter"/>
</dbReference>
<evidence type="ECO:0000256" key="9">
    <source>
        <dbReference type="ARBA" id="ARBA00022786"/>
    </source>
</evidence>
<evidence type="ECO:0000259" key="18">
    <source>
        <dbReference type="PROSITE" id="PS50001"/>
    </source>
</evidence>
<comment type="function">
    <text evidence="13">Substrate-recognition component of a cullin-5-RING E3 ubiquitin-protein ligase complex (ECS complex, also named CRL5 complex), which mediates the ubiquitination and subsequent proteasomal degradation of target proteins, such as DAB1 and IRS1. Specifically recognizes and binds phosphorylated proteins via its SH2 domain, promoting their ubiquitination. The ECS(SOCS7) complex acts as a key regulator of reelin signaling by mediating ubiquitination and degradation of phosphorylated DAB1 in the cortical plate of the developing cerebral cortex, thereby regulating neuron positioning during cortex development. Functions in insulin signaling and glucose homeostasis through IRS1 ubiquitination and subsequent proteasomal degradation. Also inhibits prolactin, growth hormone and leptin signaling by preventing STAT3 and STAT5 activation, sequestering them in the cytoplasm and reducing their binding to DNA.</text>
</comment>
<evidence type="ECO:0000256" key="5">
    <source>
        <dbReference type="ARBA" id="ARBA00022475"/>
    </source>
</evidence>
<dbReference type="GO" id="GO:0005942">
    <property type="term" value="C:phosphatidylinositol 3-kinase complex"/>
    <property type="evidence" value="ECO:0007669"/>
    <property type="project" value="TreeGrafter"/>
</dbReference>
<keyword evidence="8" id="KW-0734">Signal transduction inhibitor</keyword>
<dbReference type="InterPro" id="IPR035865">
    <property type="entry name" value="SOCS6_SH2"/>
</dbReference>
<protein>
    <recommendedName>
        <fullName evidence="15">Suppressor of cytokine signaling 7</fullName>
    </recommendedName>
</protein>
<dbReference type="PRINTS" id="PR00401">
    <property type="entry name" value="SH2DOMAIN"/>
</dbReference>
<feature type="region of interest" description="Disordered" evidence="17">
    <location>
        <begin position="1"/>
        <end position="36"/>
    </location>
</feature>
<dbReference type="CDD" id="cd10387">
    <property type="entry name" value="SH2_SOCS6"/>
    <property type="match status" value="1"/>
</dbReference>
<dbReference type="GO" id="GO:0040008">
    <property type="term" value="P:regulation of growth"/>
    <property type="evidence" value="ECO:0007669"/>
    <property type="project" value="InterPro"/>
</dbReference>
<evidence type="ECO:0000256" key="4">
    <source>
        <dbReference type="ARBA" id="ARBA00004906"/>
    </source>
</evidence>
<dbReference type="InterPro" id="IPR036860">
    <property type="entry name" value="SH2_dom_sf"/>
</dbReference>
<evidence type="ECO:0000256" key="13">
    <source>
        <dbReference type="ARBA" id="ARBA00059017"/>
    </source>
</evidence>
<dbReference type="GO" id="GO:0009968">
    <property type="term" value="P:negative regulation of signal transduction"/>
    <property type="evidence" value="ECO:0007669"/>
    <property type="project" value="UniProtKB-KW"/>
</dbReference>
<keyword evidence="10 16" id="KW-0727">SH2 domain</keyword>
<dbReference type="Pfam" id="PF07525">
    <property type="entry name" value="SOCS_box"/>
    <property type="match status" value="1"/>
</dbReference>
<dbReference type="OrthoDB" id="6270897at2759"/>
<evidence type="ECO:0000256" key="16">
    <source>
        <dbReference type="PROSITE-ProRule" id="PRU00191"/>
    </source>
</evidence>
<dbReference type="PROSITE" id="PS50001">
    <property type="entry name" value="SH2"/>
    <property type="match status" value="1"/>
</dbReference>
<dbReference type="PANTHER" id="PTHR10155:SF32">
    <property type="entry name" value="LP02169P"/>
    <property type="match status" value="1"/>
</dbReference>
<feature type="domain" description="SH2" evidence="18">
    <location>
        <begin position="271"/>
        <end position="378"/>
    </location>
</feature>
<dbReference type="AlphaFoldDB" id="A0A0L7QX86"/>
<keyword evidence="21" id="KW-1185">Reference proteome</keyword>
<keyword evidence="5" id="KW-1003">Cell membrane</keyword>
<dbReference type="GO" id="GO:0005886">
    <property type="term" value="C:plasma membrane"/>
    <property type="evidence" value="ECO:0007669"/>
    <property type="project" value="UniProtKB-SubCell"/>
</dbReference>
<sequence length="422" mass="48000">MINQTSEELITTAPASAAKPSNQNSKPQKLKARTFGFLWKRDSQRENALKKEENQKKKEDLVQVKIVESKAKNALSNKTSFQFFKNIKKHMQIKKFTTRKSKQKTKEIEASSLQNDTNCDPLALQKNESTISTEENNVSETNCENAGKNSEIISSNETSTATEVSQNECISESLNENVENYSDTEKESEIINSQTTDNLETDNNHENVPNVYQSCSYNETQHLQSRITTKNNVAEYQVENIEESTEANTYNDNRIKASLTEELLKLSNYGWYWGPISGNEADTKLISEPDGAFLVRDSSDDRYVLTLSFKSSGKLLHTRMEHSGGLFSLCNQSESEAFSSVADLIDHSMNDSQSGVFCYSRPKYPGHPSFPVRLTKPVSRFTQVRSLQYLCRFIIRQNTRLDNIDKLPLPKTLKDYIKEAHY</sequence>
<evidence type="ECO:0000256" key="14">
    <source>
        <dbReference type="ARBA" id="ARBA00062788"/>
    </source>
</evidence>
<gene>
    <name evidence="20" type="ORF">WH47_02663</name>
</gene>
<proteinExistence type="predicted"/>
<comment type="subunit">
    <text evidence="14">Substrate-recognition component of the ECS(SOCS7) complex, composed of SOCS7, CUL5, ELOB, ELOC and RNF7/RBX2. Interacts, via the third proline-rich region, with the second SH3 domain of the adapter protein NCK1. Also interacts with GRB2, INSR, PLCG1, SORBS3/vinexin, and phosphorylated STAT3 and STAT5. Interacts with SEPT6. Interacts with phosphorylated IRS4 and PIK3R1.</text>
</comment>
<comment type="subcellular location">
    <subcellularLocation>
        <location evidence="2">Cell membrane</location>
        <topology evidence="2">Peripheral membrane protein</topology>
        <orientation evidence="2">Cytoplasmic side</orientation>
    </subcellularLocation>
    <subcellularLocation>
        <location evidence="3">Cytoplasm</location>
    </subcellularLocation>
    <subcellularLocation>
        <location evidence="1">Nucleus</location>
    </subcellularLocation>
</comment>
<dbReference type="Pfam" id="PF00017">
    <property type="entry name" value="SH2"/>
    <property type="match status" value="1"/>
</dbReference>
<dbReference type="InterPro" id="IPR036036">
    <property type="entry name" value="SOCS_box-like_dom_sf"/>
</dbReference>
<evidence type="ECO:0000256" key="17">
    <source>
        <dbReference type="SAM" id="MobiDB-lite"/>
    </source>
</evidence>
<dbReference type="Proteomes" id="UP000053825">
    <property type="component" value="Unassembled WGS sequence"/>
</dbReference>
<dbReference type="GO" id="GO:0005737">
    <property type="term" value="C:cytoplasm"/>
    <property type="evidence" value="ECO:0007669"/>
    <property type="project" value="UniProtKB-SubCell"/>
</dbReference>
<dbReference type="GO" id="GO:0005634">
    <property type="term" value="C:nucleus"/>
    <property type="evidence" value="ECO:0007669"/>
    <property type="project" value="UniProtKB-SubCell"/>
</dbReference>
<evidence type="ECO:0000256" key="12">
    <source>
        <dbReference type="ARBA" id="ARBA00023242"/>
    </source>
</evidence>
<dbReference type="SMART" id="SM00969">
    <property type="entry name" value="SOCS_box"/>
    <property type="match status" value="1"/>
</dbReference>
<dbReference type="SUPFAM" id="SSF55550">
    <property type="entry name" value="SH2 domain"/>
    <property type="match status" value="1"/>
</dbReference>
<dbReference type="InterPro" id="IPR000980">
    <property type="entry name" value="SH2"/>
</dbReference>
<keyword evidence="9" id="KW-0833">Ubl conjugation pathway</keyword>
<name>A0A0L7QX86_9HYME</name>
<dbReference type="CDD" id="cd03740">
    <property type="entry name" value="SOCS_SOCS6"/>
    <property type="match status" value="1"/>
</dbReference>
<dbReference type="GO" id="GO:0035556">
    <property type="term" value="P:intracellular signal transduction"/>
    <property type="evidence" value="ECO:0007669"/>
    <property type="project" value="InterPro"/>
</dbReference>
<accession>A0A0L7QX86</accession>
<evidence type="ECO:0000313" key="21">
    <source>
        <dbReference type="Proteomes" id="UP000053825"/>
    </source>
</evidence>
<evidence type="ECO:0000256" key="8">
    <source>
        <dbReference type="ARBA" id="ARBA00022700"/>
    </source>
</evidence>
<comment type="pathway">
    <text evidence="4">Protein modification; protein ubiquitination.</text>
</comment>
<dbReference type="STRING" id="597456.A0A0L7QX86"/>
<dbReference type="GO" id="GO:0046854">
    <property type="term" value="P:phosphatidylinositol phosphate biosynthetic process"/>
    <property type="evidence" value="ECO:0007669"/>
    <property type="project" value="TreeGrafter"/>
</dbReference>
<dbReference type="EMBL" id="KQ414705">
    <property type="protein sequence ID" value="KOC63154.1"/>
    <property type="molecule type" value="Genomic_DNA"/>
</dbReference>
<keyword evidence="6" id="KW-0963">Cytoplasm</keyword>
<dbReference type="SMART" id="SM00253">
    <property type="entry name" value="SOCS"/>
    <property type="match status" value="1"/>
</dbReference>
<dbReference type="GO" id="GO:0016567">
    <property type="term" value="P:protein ubiquitination"/>
    <property type="evidence" value="ECO:0007669"/>
    <property type="project" value="InterPro"/>
</dbReference>
<keyword evidence="11" id="KW-0472">Membrane</keyword>
<dbReference type="Gene3D" id="3.30.505.10">
    <property type="entry name" value="SH2 domain"/>
    <property type="match status" value="1"/>
</dbReference>
<keyword evidence="12" id="KW-0539">Nucleus</keyword>
<dbReference type="InterPro" id="IPR001496">
    <property type="entry name" value="SOCS_box"/>
</dbReference>
<dbReference type="Gene3D" id="1.10.750.20">
    <property type="entry name" value="SOCS box"/>
    <property type="match status" value="1"/>
</dbReference>
<dbReference type="SUPFAM" id="SSF158235">
    <property type="entry name" value="SOCS box-like"/>
    <property type="match status" value="1"/>
</dbReference>
<evidence type="ECO:0000256" key="7">
    <source>
        <dbReference type="ARBA" id="ARBA00022604"/>
    </source>
</evidence>
<evidence type="ECO:0000256" key="10">
    <source>
        <dbReference type="ARBA" id="ARBA00022999"/>
    </source>
</evidence>
<evidence type="ECO:0000259" key="19">
    <source>
        <dbReference type="PROSITE" id="PS50225"/>
    </source>
</evidence>
<reference evidence="20 21" key="1">
    <citation type="submission" date="2015-07" db="EMBL/GenBank/DDBJ databases">
        <title>The genome of Habropoda laboriosa.</title>
        <authorList>
            <person name="Pan H."/>
            <person name="Kapheim K."/>
        </authorList>
    </citation>
    <scope>NUCLEOTIDE SEQUENCE [LARGE SCALE GENOMIC DNA]</scope>
    <source>
        <strain evidence="20">0110345459</strain>
    </source>
</reference>
<organism evidence="20 21">
    <name type="scientific">Habropoda laboriosa</name>
    <dbReference type="NCBI Taxonomy" id="597456"/>
    <lineage>
        <taxon>Eukaryota</taxon>
        <taxon>Metazoa</taxon>
        <taxon>Ecdysozoa</taxon>
        <taxon>Arthropoda</taxon>
        <taxon>Hexapoda</taxon>
        <taxon>Insecta</taxon>
        <taxon>Pterygota</taxon>
        <taxon>Neoptera</taxon>
        <taxon>Endopterygota</taxon>
        <taxon>Hymenoptera</taxon>
        <taxon>Apocrita</taxon>
        <taxon>Aculeata</taxon>
        <taxon>Apoidea</taxon>
        <taxon>Anthophila</taxon>
        <taxon>Apidae</taxon>
        <taxon>Habropoda</taxon>
    </lineage>
</organism>
<dbReference type="FunFam" id="3.30.505.10:FF:000029">
    <property type="entry name" value="Suppressor of cytokine signaling 7"/>
    <property type="match status" value="1"/>
</dbReference>